<dbReference type="KEGG" id="aev:EI546_00675"/>
<accession>A0A451FSF3</accession>
<feature type="chain" id="PRO_5019081285" description="Lipoprotein" evidence="1">
    <location>
        <begin position="23"/>
        <end position="157"/>
    </location>
</feature>
<dbReference type="AlphaFoldDB" id="A0A451FSF3"/>
<gene>
    <name evidence="2" type="ORF">EI546_00675</name>
</gene>
<sequence>MKKTIVISLLLGFLISCGNSKAVSDIKKYVIQIDNRTDLTELISEFKPEELKTDLINEVAIQVLKDSDEKIFKVSAELVQKDGIPLKYIFYFKNEVLNFARMTEFNQTGKDTVMDSEYYFDGSELLKQINRKKEEMEAETVRQVSEFYLVYGKEATD</sequence>
<evidence type="ECO:0000313" key="2">
    <source>
        <dbReference type="EMBL" id="QAA80338.1"/>
    </source>
</evidence>
<keyword evidence="1" id="KW-0732">Signal</keyword>
<dbReference type="Proteomes" id="UP000285517">
    <property type="component" value="Chromosome"/>
</dbReference>
<reference evidence="2 3" key="1">
    <citation type="submission" date="2019-01" db="EMBL/GenBank/DDBJ databases">
        <title>Complete genome sequencing of Aequorivita sp. H23M31.</title>
        <authorList>
            <person name="Bae J.-W."/>
        </authorList>
    </citation>
    <scope>NUCLEOTIDE SEQUENCE [LARGE SCALE GENOMIC DNA]</scope>
    <source>
        <strain evidence="2 3">H23M31</strain>
    </source>
</reference>
<dbReference type="RefSeq" id="WP_128248739.1">
    <property type="nucleotide sequence ID" value="NZ_CP034951.1"/>
</dbReference>
<name>A0A451FSF3_9FLAO</name>
<dbReference type="OrthoDB" id="1449110at2"/>
<dbReference type="PROSITE" id="PS51257">
    <property type="entry name" value="PROKAR_LIPOPROTEIN"/>
    <property type="match status" value="1"/>
</dbReference>
<keyword evidence="3" id="KW-1185">Reference proteome</keyword>
<proteinExistence type="predicted"/>
<evidence type="ECO:0000256" key="1">
    <source>
        <dbReference type="SAM" id="SignalP"/>
    </source>
</evidence>
<protein>
    <recommendedName>
        <fullName evidence="4">Lipoprotein</fullName>
    </recommendedName>
</protein>
<dbReference type="EMBL" id="CP034951">
    <property type="protein sequence ID" value="QAA80338.1"/>
    <property type="molecule type" value="Genomic_DNA"/>
</dbReference>
<evidence type="ECO:0000313" key="3">
    <source>
        <dbReference type="Proteomes" id="UP000285517"/>
    </source>
</evidence>
<feature type="signal peptide" evidence="1">
    <location>
        <begin position="1"/>
        <end position="22"/>
    </location>
</feature>
<organism evidence="2 3">
    <name type="scientific">Aequorivita ciconiae</name>
    <dbReference type="NCBI Taxonomy" id="2494375"/>
    <lineage>
        <taxon>Bacteria</taxon>
        <taxon>Pseudomonadati</taxon>
        <taxon>Bacteroidota</taxon>
        <taxon>Flavobacteriia</taxon>
        <taxon>Flavobacteriales</taxon>
        <taxon>Flavobacteriaceae</taxon>
        <taxon>Aequorivita</taxon>
    </lineage>
</organism>
<evidence type="ECO:0008006" key="4">
    <source>
        <dbReference type="Google" id="ProtNLM"/>
    </source>
</evidence>